<gene>
    <name evidence="2" type="ORF">HMF3257_29600</name>
</gene>
<dbReference type="RefSeq" id="WP_111347796.1">
    <property type="nucleotide sequence ID" value="NZ_QLII01000001.1"/>
</dbReference>
<dbReference type="OrthoDB" id="595476at2"/>
<dbReference type="InterPro" id="IPR007712">
    <property type="entry name" value="RelE/ParE_toxin"/>
</dbReference>
<dbReference type="Pfam" id="PF05016">
    <property type="entry name" value="ParE_toxin"/>
    <property type="match status" value="1"/>
</dbReference>
<dbReference type="AlphaFoldDB" id="A0A327NRC6"/>
<evidence type="ECO:0000313" key="3">
    <source>
        <dbReference type="Proteomes" id="UP000249016"/>
    </source>
</evidence>
<comment type="caution">
    <text evidence="2">The sequence shown here is derived from an EMBL/GenBank/DDBJ whole genome shotgun (WGS) entry which is preliminary data.</text>
</comment>
<evidence type="ECO:0000256" key="1">
    <source>
        <dbReference type="ARBA" id="ARBA00022649"/>
    </source>
</evidence>
<dbReference type="Proteomes" id="UP000249016">
    <property type="component" value="Unassembled WGS sequence"/>
</dbReference>
<sequence length="108" mass="12877">MDGPNKFSVVLTEQADFDRDRIIDELIARKPTLGLQWLDAYEYTESLLANNPYMYQEHFLFARRAHLRKFPYTIYYVIDEINAIILITAVLHQRQDPTIILERLNIEF</sequence>
<evidence type="ECO:0008006" key="4">
    <source>
        <dbReference type="Google" id="ProtNLM"/>
    </source>
</evidence>
<name>A0A327NRC6_9BACT</name>
<evidence type="ECO:0000313" key="2">
    <source>
        <dbReference type="EMBL" id="RAI77295.1"/>
    </source>
</evidence>
<dbReference type="Gene3D" id="3.30.2310.20">
    <property type="entry name" value="RelE-like"/>
    <property type="match status" value="1"/>
</dbReference>
<keyword evidence="1" id="KW-1277">Toxin-antitoxin system</keyword>
<keyword evidence="3" id="KW-1185">Reference proteome</keyword>
<proteinExistence type="predicted"/>
<dbReference type="InterPro" id="IPR035093">
    <property type="entry name" value="RelE/ParE_toxin_dom_sf"/>
</dbReference>
<dbReference type="EMBL" id="QLII01000001">
    <property type="protein sequence ID" value="RAI77295.1"/>
    <property type="molecule type" value="Genomic_DNA"/>
</dbReference>
<organism evidence="2 3">
    <name type="scientific">Spirosoma telluris</name>
    <dbReference type="NCBI Taxonomy" id="2183553"/>
    <lineage>
        <taxon>Bacteria</taxon>
        <taxon>Pseudomonadati</taxon>
        <taxon>Bacteroidota</taxon>
        <taxon>Cytophagia</taxon>
        <taxon>Cytophagales</taxon>
        <taxon>Cytophagaceae</taxon>
        <taxon>Spirosoma</taxon>
    </lineage>
</organism>
<reference evidence="2 3" key="1">
    <citation type="submission" date="2018-06" db="EMBL/GenBank/DDBJ databases">
        <title>Spirosoma sp. HMF3257 Genome sequencing and assembly.</title>
        <authorList>
            <person name="Kang H."/>
            <person name="Cha I."/>
            <person name="Kim H."/>
            <person name="Kang J."/>
            <person name="Joh K."/>
        </authorList>
    </citation>
    <scope>NUCLEOTIDE SEQUENCE [LARGE SCALE GENOMIC DNA]</scope>
    <source>
        <strain evidence="2 3">HMF3257</strain>
    </source>
</reference>
<protein>
    <recommendedName>
        <fullName evidence="4">Type II toxin-antitoxin system RelE/ParE family toxin</fullName>
    </recommendedName>
</protein>
<accession>A0A327NRC6</accession>